<keyword evidence="1" id="KW-1133">Transmembrane helix</keyword>
<accession>A0AAQ3KWX6</accession>
<proteinExistence type="predicted"/>
<reference evidence="2 3" key="1">
    <citation type="submission" date="2023-10" db="EMBL/GenBank/DDBJ databases">
        <title>Chromosome-scale genome assembly provides insights into flower coloration mechanisms of Canna indica.</title>
        <authorList>
            <person name="Li C."/>
        </authorList>
    </citation>
    <scope>NUCLEOTIDE SEQUENCE [LARGE SCALE GENOMIC DNA]</scope>
    <source>
        <tissue evidence="2">Flower</tissue>
    </source>
</reference>
<keyword evidence="1" id="KW-0812">Transmembrane</keyword>
<sequence length="143" mass="16020">MGNVIVIHIRGLHPLIQALNEPAAGRSQSCVGQQSTPIDSMQLKHQAAWTIIYFWCSHGAFASRNFALPSSEPAPLRDRGKRRSGQFGMGIISGSFRFLLGTGFGIYLAQNYNIPDLKKLIDKWRSDAERIDKDYRKPTKSDD</sequence>
<dbReference type="PANTHER" id="PTHR33528">
    <property type="entry name" value="OS07G0239500 PROTEIN"/>
    <property type="match status" value="1"/>
</dbReference>
<evidence type="ECO:0000313" key="2">
    <source>
        <dbReference type="EMBL" id="WOL15037.1"/>
    </source>
</evidence>
<name>A0AAQ3KWX6_9LILI</name>
<evidence type="ECO:0000256" key="1">
    <source>
        <dbReference type="SAM" id="Phobius"/>
    </source>
</evidence>
<keyword evidence="1" id="KW-0472">Membrane</keyword>
<dbReference type="Proteomes" id="UP001327560">
    <property type="component" value="Chromosome 7"/>
</dbReference>
<dbReference type="AlphaFoldDB" id="A0AAQ3KWX6"/>
<dbReference type="Pfam" id="PF15054">
    <property type="entry name" value="DUF4535"/>
    <property type="match status" value="1"/>
</dbReference>
<organism evidence="2 3">
    <name type="scientific">Canna indica</name>
    <name type="common">Indian-shot</name>
    <dbReference type="NCBI Taxonomy" id="4628"/>
    <lineage>
        <taxon>Eukaryota</taxon>
        <taxon>Viridiplantae</taxon>
        <taxon>Streptophyta</taxon>
        <taxon>Embryophyta</taxon>
        <taxon>Tracheophyta</taxon>
        <taxon>Spermatophyta</taxon>
        <taxon>Magnoliopsida</taxon>
        <taxon>Liliopsida</taxon>
        <taxon>Zingiberales</taxon>
        <taxon>Cannaceae</taxon>
        <taxon>Canna</taxon>
    </lineage>
</organism>
<feature type="transmembrane region" description="Helical" evidence="1">
    <location>
        <begin position="87"/>
        <end position="109"/>
    </location>
</feature>
<gene>
    <name evidence="2" type="ORF">Cni_G23818</name>
</gene>
<evidence type="ECO:0000313" key="3">
    <source>
        <dbReference type="Proteomes" id="UP001327560"/>
    </source>
</evidence>
<dbReference type="EMBL" id="CP136896">
    <property type="protein sequence ID" value="WOL15037.1"/>
    <property type="molecule type" value="Genomic_DNA"/>
</dbReference>
<keyword evidence="3" id="KW-1185">Reference proteome</keyword>
<protein>
    <submittedName>
        <fullName evidence="2">Uncharacterized protein</fullName>
    </submittedName>
</protein>
<dbReference type="InterPro" id="IPR027854">
    <property type="entry name" value="STMP1"/>
</dbReference>
<dbReference type="PANTHER" id="PTHR33528:SF14">
    <property type="entry name" value="SOLUTE CARRIER FAMILY 35 MEMBER A4"/>
    <property type="match status" value="1"/>
</dbReference>